<comment type="similarity">
    <text evidence="6">Belongs to the vsr family.</text>
</comment>
<dbReference type="NCBIfam" id="TIGR00632">
    <property type="entry name" value="vsr"/>
    <property type="match status" value="1"/>
</dbReference>
<comment type="function">
    <text evidence="6">May nick specific sequences that contain T:G mispairs resulting from m5C-deamination.</text>
</comment>
<gene>
    <name evidence="7" type="primary">vsr</name>
    <name evidence="7" type="ORF">F9802_15230</name>
</gene>
<dbReference type="SUPFAM" id="SSF52980">
    <property type="entry name" value="Restriction endonuclease-like"/>
    <property type="match status" value="1"/>
</dbReference>
<dbReference type="InterPro" id="IPR004603">
    <property type="entry name" value="DNA_mismatch_endonuc_vsr"/>
</dbReference>
<dbReference type="GO" id="GO:0006298">
    <property type="term" value="P:mismatch repair"/>
    <property type="evidence" value="ECO:0007669"/>
    <property type="project" value="UniProtKB-UniRule"/>
</dbReference>
<dbReference type="CDD" id="cd00221">
    <property type="entry name" value="Vsr"/>
    <property type="match status" value="1"/>
</dbReference>
<evidence type="ECO:0000256" key="3">
    <source>
        <dbReference type="ARBA" id="ARBA00022763"/>
    </source>
</evidence>
<evidence type="ECO:0000256" key="4">
    <source>
        <dbReference type="ARBA" id="ARBA00022801"/>
    </source>
</evidence>
<dbReference type="EC" id="3.1.-.-" evidence="6"/>
<evidence type="ECO:0000313" key="8">
    <source>
        <dbReference type="Proteomes" id="UP000429595"/>
    </source>
</evidence>
<dbReference type="PIRSF" id="PIRSF018267">
    <property type="entry name" value="VSR_endonuc"/>
    <property type="match status" value="1"/>
</dbReference>
<name>A0A6I1FHR2_9BACI</name>
<evidence type="ECO:0000256" key="1">
    <source>
        <dbReference type="ARBA" id="ARBA00022722"/>
    </source>
</evidence>
<evidence type="ECO:0000256" key="6">
    <source>
        <dbReference type="PIRNR" id="PIRNR018267"/>
    </source>
</evidence>
<organism evidence="7 8">
    <name type="scientific">Bacillus aerolatus</name>
    <dbReference type="NCBI Taxonomy" id="2653354"/>
    <lineage>
        <taxon>Bacteria</taxon>
        <taxon>Bacillati</taxon>
        <taxon>Bacillota</taxon>
        <taxon>Bacilli</taxon>
        <taxon>Bacillales</taxon>
        <taxon>Bacillaceae</taxon>
        <taxon>Bacillus</taxon>
    </lineage>
</organism>
<dbReference type="EMBL" id="WEIO01000010">
    <property type="protein sequence ID" value="KAB7705045.1"/>
    <property type="molecule type" value="Genomic_DNA"/>
</dbReference>
<dbReference type="Proteomes" id="UP000429595">
    <property type="component" value="Unassembled WGS sequence"/>
</dbReference>
<keyword evidence="2 6" id="KW-0255">Endonuclease</keyword>
<dbReference type="InterPro" id="IPR011335">
    <property type="entry name" value="Restrct_endonuc-II-like"/>
</dbReference>
<keyword evidence="5 6" id="KW-0234">DNA repair</keyword>
<dbReference type="Pfam" id="PF03852">
    <property type="entry name" value="Vsr"/>
    <property type="match status" value="1"/>
</dbReference>
<evidence type="ECO:0000256" key="5">
    <source>
        <dbReference type="ARBA" id="ARBA00023204"/>
    </source>
</evidence>
<sequence length="138" mass="16679">MADMSKEKRSKTMKAIKSVSKLENRVTKALWEKGFRFRKNAKLFGKPDISIQKYKIAIFIDSCFWHVCPIHSNIPKTNQEYWIKKLKRNQERDREVSDYYNEKGWHVLRIWEHELKGDFQSTINKIAIFINEHKTKYK</sequence>
<evidence type="ECO:0000256" key="2">
    <source>
        <dbReference type="ARBA" id="ARBA00022759"/>
    </source>
</evidence>
<keyword evidence="3 6" id="KW-0227">DNA damage</keyword>
<reference evidence="7 8" key="1">
    <citation type="submission" date="2019-10" db="EMBL/GenBank/DDBJ databases">
        <title>Bacillus aerolatum sp. nov., isolated from bioaerosol of sport playgrounds.</title>
        <authorList>
            <person name="Chen P."/>
            <person name="Zhang G."/>
        </authorList>
    </citation>
    <scope>NUCLEOTIDE SEQUENCE [LARGE SCALE GENOMIC DNA]</scope>
    <source>
        <strain evidence="7 8">CX253</strain>
    </source>
</reference>
<dbReference type="RefSeq" id="WP_152153741.1">
    <property type="nucleotide sequence ID" value="NZ_WEIO01000010.1"/>
</dbReference>
<dbReference type="Gene3D" id="3.40.960.10">
    <property type="entry name" value="VSR Endonuclease"/>
    <property type="match status" value="1"/>
</dbReference>
<dbReference type="AlphaFoldDB" id="A0A6I1FHR2"/>
<comment type="caution">
    <text evidence="7">The sequence shown here is derived from an EMBL/GenBank/DDBJ whole genome shotgun (WGS) entry which is preliminary data.</text>
</comment>
<keyword evidence="8" id="KW-1185">Reference proteome</keyword>
<dbReference type="GO" id="GO:0004519">
    <property type="term" value="F:endonuclease activity"/>
    <property type="evidence" value="ECO:0007669"/>
    <property type="project" value="UniProtKB-KW"/>
</dbReference>
<dbReference type="GO" id="GO:0016787">
    <property type="term" value="F:hydrolase activity"/>
    <property type="evidence" value="ECO:0007669"/>
    <property type="project" value="UniProtKB-KW"/>
</dbReference>
<proteinExistence type="inferred from homology"/>
<accession>A0A6I1FHR2</accession>
<keyword evidence="4 6" id="KW-0378">Hydrolase</keyword>
<protein>
    <recommendedName>
        <fullName evidence="6">Very short patch repair endonuclease</fullName>
        <ecNumber evidence="6">3.1.-.-</ecNumber>
    </recommendedName>
</protein>
<keyword evidence="1 6" id="KW-0540">Nuclease</keyword>
<evidence type="ECO:0000313" key="7">
    <source>
        <dbReference type="EMBL" id="KAB7705045.1"/>
    </source>
</evidence>